<accession>A0A6M2DXD8</accession>
<organism evidence="2">
    <name type="scientific">Xenopsylla cheopis</name>
    <name type="common">Oriental rat flea</name>
    <name type="synonym">Pulex cheopis</name>
    <dbReference type="NCBI Taxonomy" id="163159"/>
    <lineage>
        <taxon>Eukaryota</taxon>
        <taxon>Metazoa</taxon>
        <taxon>Ecdysozoa</taxon>
        <taxon>Arthropoda</taxon>
        <taxon>Hexapoda</taxon>
        <taxon>Insecta</taxon>
        <taxon>Pterygota</taxon>
        <taxon>Neoptera</taxon>
        <taxon>Endopterygota</taxon>
        <taxon>Siphonaptera</taxon>
        <taxon>Pulicidae</taxon>
        <taxon>Xenopsyllinae</taxon>
        <taxon>Xenopsylla</taxon>
    </lineage>
</organism>
<sequence>MYYPYGYFYLFRILFVDVLCVCVGCVVSMWFNGGSTKTTTYCGRQKLPSSVYVFVSCAYVKDVSSPL</sequence>
<dbReference type="AlphaFoldDB" id="A0A6M2DXD8"/>
<evidence type="ECO:0000313" key="2">
    <source>
        <dbReference type="EMBL" id="NOV51016.1"/>
    </source>
</evidence>
<keyword evidence="1" id="KW-0472">Membrane</keyword>
<protein>
    <submittedName>
        <fullName evidence="2">Putative secreted protein</fullName>
    </submittedName>
</protein>
<evidence type="ECO:0000256" key="1">
    <source>
        <dbReference type="SAM" id="Phobius"/>
    </source>
</evidence>
<dbReference type="EMBL" id="GIIL01007290">
    <property type="protein sequence ID" value="NOV51016.1"/>
    <property type="molecule type" value="Transcribed_RNA"/>
</dbReference>
<keyword evidence="1" id="KW-0812">Transmembrane</keyword>
<reference evidence="2" key="1">
    <citation type="submission" date="2020-03" db="EMBL/GenBank/DDBJ databases">
        <title>Transcriptomic Profiling of the Digestive Tract of the Rat Flea, Xenopsylla cheopis, Following Blood Feeding and Infection with Yersinia pestis.</title>
        <authorList>
            <person name="Bland D.M."/>
            <person name="Martens C.A."/>
            <person name="Virtaneva K."/>
            <person name="Kanakabandi K."/>
            <person name="Long D."/>
            <person name="Rosenke R."/>
            <person name="Saturday G.A."/>
            <person name="Hoyt F.H."/>
            <person name="Bruno D.P."/>
            <person name="Ribeiro J.M.C."/>
            <person name="Hinnebusch J."/>
        </authorList>
    </citation>
    <scope>NUCLEOTIDE SEQUENCE</scope>
</reference>
<proteinExistence type="predicted"/>
<name>A0A6M2DXD8_XENCH</name>
<keyword evidence="1" id="KW-1133">Transmembrane helix</keyword>
<feature type="transmembrane region" description="Helical" evidence="1">
    <location>
        <begin position="6"/>
        <end position="31"/>
    </location>
</feature>